<name>A0ACB8S1I2_9AGAM</name>
<evidence type="ECO:0000313" key="1">
    <source>
        <dbReference type="EMBL" id="KAI0050144.1"/>
    </source>
</evidence>
<proteinExistence type="predicted"/>
<reference evidence="1" key="2">
    <citation type="journal article" date="2022" name="New Phytol.">
        <title>Evolutionary transition to the ectomycorrhizal habit in the genomes of a hyperdiverse lineage of mushroom-forming fungi.</title>
        <authorList>
            <person name="Looney B."/>
            <person name="Miyauchi S."/>
            <person name="Morin E."/>
            <person name="Drula E."/>
            <person name="Courty P.E."/>
            <person name="Kohler A."/>
            <person name="Kuo A."/>
            <person name="LaButti K."/>
            <person name="Pangilinan J."/>
            <person name="Lipzen A."/>
            <person name="Riley R."/>
            <person name="Andreopoulos W."/>
            <person name="He G."/>
            <person name="Johnson J."/>
            <person name="Nolan M."/>
            <person name="Tritt A."/>
            <person name="Barry K.W."/>
            <person name="Grigoriev I.V."/>
            <person name="Nagy L.G."/>
            <person name="Hibbett D."/>
            <person name="Henrissat B."/>
            <person name="Matheny P.B."/>
            <person name="Labbe J."/>
            <person name="Martin F.M."/>
        </authorList>
    </citation>
    <scope>NUCLEOTIDE SEQUENCE</scope>
    <source>
        <strain evidence="1">FP105234-sp</strain>
    </source>
</reference>
<organism evidence="1 2">
    <name type="scientific">Auriscalpium vulgare</name>
    <dbReference type="NCBI Taxonomy" id="40419"/>
    <lineage>
        <taxon>Eukaryota</taxon>
        <taxon>Fungi</taxon>
        <taxon>Dikarya</taxon>
        <taxon>Basidiomycota</taxon>
        <taxon>Agaricomycotina</taxon>
        <taxon>Agaricomycetes</taxon>
        <taxon>Russulales</taxon>
        <taxon>Auriscalpiaceae</taxon>
        <taxon>Auriscalpium</taxon>
    </lineage>
</organism>
<comment type="caution">
    <text evidence="1">The sequence shown here is derived from an EMBL/GenBank/DDBJ whole genome shotgun (WGS) entry which is preliminary data.</text>
</comment>
<evidence type="ECO:0000313" key="2">
    <source>
        <dbReference type="Proteomes" id="UP000814033"/>
    </source>
</evidence>
<sequence length="314" mass="33842">MPARLPLIASSTRRTAPVRGCCVCSRTCPADLPPSSLKENEGGKKIAPKSSSRAPKSASSPAPSASVYSKKPPSSAKPEVRLPTYTYAGYIPKPTVVYVETEEEANEMVEGLNGAVGFDLEWPIGGKAALVQLCDSSLILLIQVSLMKKFPQEVKQLIEDPAVPKMGVNIRNDGMKLYRDYGILAANLVELGVKSPSAAVPDTHAAGGRAPLVAATPWTPRGGSTAVRPQHIRAYTLWRAGHGLLDICVRLRSTANPLQESTVITYVVQALERDPGLPFKMRALRALVQTEPGSWVRHRDCVAQWEAERRGVSG</sequence>
<dbReference type="EMBL" id="MU275865">
    <property type="protein sequence ID" value="KAI0050144.1"/>
    <property type="molecule type" value="Genomic_DNA"/>
</dbReference>
<protein>
    <submittedName>
        <fullName evidence="1">Uncharacterized protein</fullName>
    </submittedName>
</protein>
<reference evidence="1" key="1">
    <citation type="submission" date="2021-02" db="EMBL/GenBank/DDBJ databases">
        <authorList>
            <consortium name="DOE Joint Genome Institute"/>
            <person name="Ahrendt S."/>
            <person name="Looney B.P."/>
            <person name="Miyauchi S."/>
            <person name="Morin E."/>
            <person name="Drula E."/>
            <person name="Courty P.E."/>
            <person name="Chicoki N."/>
            <person name="Fauchery L."/>
            <person name="Kohler A."/>
            <person name="Kuo A."/>
            <person name="Labutti K."/>
            <person name="Pangilinan J."/>
            <person name="Lipzen A."/>
            <person name="Riley R."/>
            <person name="Andreopoulos W."/>
            <person name="He G."/>
            <person name="Johnson J."/>
            <person name="Barry K.W."/>
            <person name="Grigoriev I.V."/>
            <person name="Nagy L."/>
            <person name="Hibbett D."/>
            <person name="Henrissat B."/>
            <person name="Matheny P.B."/>
            <person name="Labbe J."/>
            <person name="Martin F."/>
        </authorList>
    </citation>
    <scope>NUCLEOTIDE SEQUENCE</scope>
    <source>
        <strain evidence="1">FP105234-sp</strain>
    </source>
</reference>
<gene>
    <name evidence="1" type="ORF">FA95DRAFT_1677005</name>
</gene>
<dbReference type="Proteomes" id="UP000814033">
    <property type="component" value="Unassembled WGS sequence"/>
</dbReference>
<accession>A0ACB8S1I2</accession>
<keyword evidence="2" id="KW-1185">Reference proteome</keyword>